<keyword evidence="1" id="KW-1133">Transmembrane helix</keyword>
<organism evidence="2 3">
    <name type="scientific">Pedobacter frigiditerrae</name>
    <dbReference type="NCBI Taxonomy" id="2530452"/>
    <lineage>
        <taxon>Bacteria</taxon>
        <taxon>Pseudomonadati</taxon>
        <taxon>Bacteroidota</taxon>
        <taxon>Sphingobacteriia</taxon>
        <taxon>Sphingobacteriales</taxon>
        <taxon>Sphingobacteriaceae</taxon>
        <taxon>Pedobacter</taxon>
    </lineage>
</organism>
<feature type="transmembrane region" description="Helical" evidence="1">
    <location>
        <begin position="31"/>
        <end position="50"/>
    </location>
</feature>
<evidence type="ECO:0000256" key="1">
    <source>
        <dbReference type="SAM" id="Phobius"/>
    </source>
</evidence>
<keyword evidence="3" id="KW-1185">Reference proteome</keyword>
<accession>A0A4R0MJ45</accession>
<feature type="transmembrane region" description="Helical" evidence="1">
    <location>
        <begin position="6"/>
        <end position="24"/>
    </location>
</feature>
<keyword evidence="1" id="KW-0812">Transmembrane</keyword>
<evidence type="ECO:0000313" key="3">
    <source>
        <dbReference type="Proteomes" id="UP000292884"/>
    </source>
</evidence>
<dbReference type="AlphaFoldDB" id="A0A4R0MJ45"/>
<dbReference type="EMBL" id="SJSK01000009">
    <property type="protein sequence ID" value="TCC86608.1"/>
    <property type="molecule type" value="Genomic_DNA"/>
</dbReference>
<dbReference type="RefSeq" id="WP_131555712.1">
    <property type="nucleotide sequence ID" value="NZ_SJSK01000009.1"/>
</dbReference>
<evidence type="ECO:0000313" key="2">
    <source>
        <dbReference type="EMBL" id="TCC86608.1"/>
    </source>
</evidence>
<proteinExistence type="predicted"/>
<sequence>MGANSFIFFGLLLIPLIVFLVWMIKQDKKRNYLGLVLLVVGIIIATYTIITLDKKFLKNNADAAPKSSSFR</sequence>
<name>A0A4R0MJ45_9SPHI</name>
<keyword evidence="1" id="KW-0472">Membrane</keyword>
<gene>
    <name evidence="2" type="ORF">EZ428_23135</name>
</gene>
<reference evidence="2 3" key="1">
    <citation type="submission" date="2019-02" db="EMBL/GenBank/DDBJ databases">
        <title>Pedobacter sp. RP-1-13 sp. nov., isolated from Arctic soil.</title>
        <authorList>
            <person name="Dahal R.H."/>
        </authorList>
    </citation>
    <scope>NUCLEOTIDE SEQUENCE [LARGE SCALE GENOMIC DNA]</scope>
    <source>
        <strain evidence="2 3">RP-1-13</strain>
    </source>
</reference>
<comment type="caution">
    <text evidence="2">The sequence shown here is derived from an EMBL/GenBank/DDBJ whole genome shotgun (WGS) entry which is preliminary data.</text>
</comment>
<dbReference type="Proteomes" id="UP000292884">
    <property type="component" value="Unassembled WGS sequence"/>
</dbReference>
<protein>
    <submittedName>
        <fullName evidence="2">Uncharacterized protein</fullName>
    </submittedName>
</protein>